<gene>
    <name evidence="4" type="ORF">LTR78_004184</name>
</gene>
<sequence>MALNTRNNVLVIGGSTGIGLATAILSLSQLPGANVIVSSSSKDKLEKAVETLKAGPTAKDKLIDYIVGDISNFATQKDDVEAILKTATEKFPGGKIDHIVWTAAGPSSATLGGNPTSQDALTASTARVYGPLTLCHLAKTYMNDTRRSSITISSGVLVYKPRPGIGQVLGAASMDVAARALAVDLAPIRANSVILGPVQTTLLDGLTKGKQEVADHLANATLVKAIAGADEAAEAYLYSMRCAFVTGSGIGCEGGMLIT</sequence>
<dbReference type="Pfam" id="PF23441">
    <property type="entry name" value="SDR"/>
    <property type="match status" value="1"/>
</dbReference>
<dbReference type="Gene3D" id="3.40.50.720">
    <property type="entry name" value="NAD(P)-binding Rossmann-like Domain"/>
    <property type="match status" value="1"/>
</dbReference>
<comment type="similarity">
    <text evidence="1">Belongs to the short-chain dehydrogenases/reductases (SDR) family.</text>
</comment>
<dbReference type="AlphaFoldDB" id="A0AAE0WQ88"/>
<evidence type="ECO:0000256" key="1">
    <source>
        <dbReference type="ARBA" id="ARBA00006484"/>
    </source>
</evidence>
<dbReference type="SUPFAM" id="SSF51735">
    <property type="entry name" value="NAD(P)-binding Rossmann-fold domains"/>
    <property type="match status" value="1"/>
</dbReference>
<keyword evidence="2" id="KW-0521">NADP</keyword>
<protein>
    <submittedName>
        <fullName evidence="4">Uncharacterized protein</fullName>
    </submittedName>
</protein>
<dbReference type="EMBL" id="JAUTXT010000012">
    <property type="protein sequence ID" value="KAK3675992.1"/>
    <property type="molecule type" value="Genomic_DNA"/>
</dbReference>
<dbReference type="PRINTS" id="PR00081">
    <property type="entry name" value="GDHRDH"/>
</dbReference>
<organism evidence="4 5">
    <name type="scientific">Recurvomyces mirabilis</name>
    <dbReference type="NCBI Taxonomy" id="574656"/>
    <lineage>
        <taxon>Eukaryota</taxon>
        <taxon>Fungi</taxon>
        <taxon>Dikarya</taxon>
        <taxon>Ascomycota</taxon>
        <taxon>Pezizomycotina</taxon>
        <taxon>Dothideomycetes</taxon>
        <taxon>Dothideomycetidae</taxon>
        <taxon>Mycosphaerellales</taxon>
        <taxon>Teratosphaeriaceae</taxon>
        <taxon>Recurvomyces</taxon>
    </lineage>
</organism>
<dbReference type="PANTHER" id="PTHR43477">
    <property type="entry name" value="DIHYDROANTICAPSIN 7-DEHYDROGENASE"/>
    <property type="match status" value="1"/>
</dbReference>
<keyword evidence="5" id="KW-1185">Reference proteome</keyword>
<evidence type="ECO:0000313" key="4">
    <source>
        <dbReference type="EMBL" id="KAK3675992.1"/>
    </source>
</evidence>
<comment type="caution">
    <text evidence="4">The sequence shown here is derived from an EMBL/GenBank/DDBJ whole genome shotgun (WGS) entry which is preliminary data.</text>
</comment>
<dbReference type="InterPro" id="IPR036291">
    <property type="entry name" value="NAD(P)-bd_dom_sf"/>
</dbReference>
<evidence type="ECO:0000313" key="5">
    <source>
        <dbReference type="Proteomes" id="UP001274830"/>
    </source>
</evidence>
<evidence type="ECO:0000256" key="3">
    <source>
        <dbReference type="ARBA" id="ARBA00023002"/>
    </source>
</evidence>
<dbReference type="InterPro" id="IPR051122">
    <property type="entry name" value="SDR_DHRS6-like"/>
</dbReference>
<evidence type="ECO:0000256" key="2">
    <source>
        <dbReference type="ARBA" id="ARBA00022857"/>
    </source>
</evidence>
<reference evidence="4" key="1">
    <citation type="submission" date="2023-07" db="EMBL/GenBank/DDBJ databases">
        <title>Black Yeasts Isolated from many extreme environments.</title>
        <authorList>
            <person name="Coleine C."/>
            <person name="Stajich J.E."/>
            <person name="Selbmann L."/>
        </authorList>
    </citation>
    <scope>NUCLEOTIDE SEQUENCE</scope>
    <source>
        <strain evidence="4">CCFEE 5485</strain>
    </source>
</reference>
<dbReference type="Proteomes" id="UP001274830">
    <property type="component" value="Unassembled WGS sequence"/>
</dbReference>
<keyword evidence="3" id="KW-0560">Oxidoreductase</keyword>
<dbReference type="PANTHER" id="PTHR43477:SF1">
    <property type="entry name" value="DIHYDROANTICAPSIN 7-DEHYDROGENASE"/>
    <property type="match status" value="1"/>
</dbReference>
<name>A0AAE0WQ88_9PEZI</name>
<dbReference type="InterPro" id="IPR057571">
    <property type="entry name" value="SDR_PhqE-like"/>
</dbReference>
<accession>A0AAE0WQ88</accession>
<dbReference type="InterPro" id="IPR002347">
    <property type="entry name" value="SDR_fam"/>
</dbReference>
<proteinExistence type="inferred from homology"/>
<dbReference type="GO" id="GO:0016491">
    <property type="term" value="F:oxidoreductase activity"/>
    <property type="evidence" value="ECO:0007669"/>
    <property type="project" value="UniProtKB-KW"/>
</dbReference>